<evidence type="ECO:0000313" key="12">
    <source>
        <dbReference type="EMBL" id="MBB3932803.1"/>
    </source>
</evidence>
<comment type="subcellular location">
    <subcellularLocation>
        <location evidence="1">Endomembrane system</location>
        <topology evidence="1">Multi-pass membrane protein</topology>
    </subcellularLocation>
</comment>
<evidence type="ECO:0000256" key="10">
    <source>
        <dbReference type="SAM" id="Phobius"/>
    </source>
</evidence>
<dbReference type="Gene3D" id="3.40.50.720">
    <property type="entry name" value="NAD(P)-binding Rossmann-like Domain"/>
    <property type="match status" value="1"/>
</dbReference>
<dbReference type="EMBL" id="JACIDS010000005">
    <property type="protein sequence ID" value="MBB3932803.1"/>
    <property type="molecule type" value="Genomic_DNA"/>
</dbReference>
<feature type="transmembrane region" description="Helical" evidence="10">
    <location>
        <begin position="129"/>
        <end position="148"/>
    </location>
</feature>
<feature type="transmembrane region" description="Helical" evidence="10">
    <location>
        <begin position="371"/>
        <end position="395"/>
    </location>
</feature>
<protein>
    <submittedName>
        <fullName evidence="12">CPA2 family monovalent cation:H+ antiporter-2</fullName>
    </submittedName>
</protein>
<evidence type="ECO:0000256" key="2">
    <source>
        <dbReference type="ARBA" id="ARBA00022448"/>
    </source>
</evidence>
<keyword evidence="3" id="KW-0050">Antiport</keyword>
<evidence type="ECO:0000256" key="1">
    <source>
        <dbReference type="ARBA" id="ARBA00004127"/>
    </source>
</evidence>
<evidence type="ECO:0000259" key="11">
    <source>
        <dbReference type="PROSITE" id="PS51201"/>
    </source>
</evidence>
<keyword evidence="13" id="KW-1185">Reference proteome</keyword>
<evidence type="ECO:0000256" key="6">
    <source>
        <dbReference type="ARBA" id="ARBA00022958"/>
    </source>
</evidence>
<name>A0A840AUA6_9HYPH</name>
<feature type="transmembrane region" description="Helical" evidence="10">
    <location>
        <begin position="230"/>
        <end position="263"/>
    </location>
</feature>
<dbReference type="InterPro" id="IPR006153">
    <property type="entry name" value="Cation/H_exchanger_TM"/>
</dbReference>
<proteinExistence type="predicted"/>
<dbReference type="InterPro" id="IPR003148">
    <property type="entry name" value="RCK_N"/>
</dbReference>
<dbReference type="GO" id="GO:0006813">
    <property type="term" value="P:potassium ion transport"/>
    <property type="evidence" value="ECO:0007669"/>
    <property type="project" value="UniProtKB-KW"/>
</dbReference>
<keyword evidence="2" id="KW-0813">Transport</keyword>
<dbReference type="Gene3D" id="1.20.1530.20">
    <property type="match status" value="1"/>
</dbReference>
<feature type="transmembrane region" description="Helical" evidence="10">
    <location>
        <begin position="160"/>
        <end position="183"/>
    </location>
</feature>
<evidence type="ECO:0000313" key="13">
    <source>
        <dbReference type="Proteomes" id="UP000553963"/>
    </source>
</evidence>
<evidence type="ECO:0000256" key="7">
    <source>
        <dbReference type="ARBA" id="ARBA00022989"/>
    </source>
</evidence>
<keyword evidence="7 10" id="KW-1133">Transmembrane helix</keyword>
<dbReference type="Proteomes" id="UP000553963">
    <property type="component" value="Unassembled WGS sequence"/>
</dbReference>
<keyword evidence="4" id="KW-0633">Potassium transport</keyword>
<feature type="transmembrane region" description="Helical" evidence="10">
    <location>
        <begin position="31"/>
        <end position="58"/>
    </location>
</feature>
<dbReference type="InterPro" id="IPR036291">
    <property type="entry name" value="NAD(P)-bd_dom_sf"/>
</dbReference>
<dbReference type="GO" id="GO:1902600">
    <property type="term" value="P:proton transmembrane transport"/>
    <property type="evidence" value="ECO:0007669"/>
    <property type="project" value="InterPro"/>
</dbReference>
<sequence length="585" mass="61014">MEHLADGRQLFVFLVAAGIVVPLFQHLKLGIVLGFVIAGIIVGPGGLGHLVSISPLFAYATIQDVSRLQALGDLGIVFLLFTIGLELSFARLGAIGRLMMGAGGAQVMLATGGIYAIGAFSGFEFDDSLVFGMAFALSSTAIVTQSLVERKRLGGPVGRTALGVLILQDLMVVPIVIVVGILALPGASVGLALIKGLVIAAVVIAGVVGLGRFIVRPLMRFAGATGNRTLLLAITLLIIVAAAAITASAGLSAALGAFLAGLLLSETEYRHQLDVDIEPFKDLLLGLFFMTVGMTIDLAAVAGALPLIVGALACISLVKLAAGYVACRISRIPRPASIETSFILAGAGEFAFVVFTLAARDKVIEPDIARLATTIAAISMVVTPLFGLLGARLALLFEQKSSEARHGVHDTQDYSDHVLIAGFGRFGSGIAYLLKAEDIPYVGLDLDAAHVDTAKRAGEPVFYGDATHTEVLRKLGADRARAFVVTADDPKVAERIVALMHEHWPDVPIHARARSIVHAARLQELGAGDVVPEALEGSLQLAGRLLGDVGLPDEAIDQRLTVAREAVRARLHLDAPGPSPAPPSA</sequence>
<feature type="domain" description="RCK N-terminal" evidence="11">
    <location>
        <begin position="415"/>
        <end position="532"/>
    </location>
</feature>
<dbReference type="PROSITE" id="PS51201">
    <property type="entry name" value="RCK_N"/>
    <property type="match status" value="1"/>
</dbReference>
<feature type="transmembrane region" description="Helical" evidence="10">
    <location>
        <begin position="283"/>
        <end position="315"/>
    </location>
</feature>
<dbReference type="Pfam" id="PF02254">
    <property type="entry name" value="TrkA_N"/>
    <property type="match status" value="1"/>
</dbReference>
<keyword evidence="9 10" id="KW-0472">Membrane</keyword>
<keyword evidence="5 10" id="KW-0812">Transmembrane</keyword>
<dbReference type="PANTHER" id="PTHR46157">
    <property type="entry name" value="K(+) EFFLUX ANTIPORTER 3, CHLOROPLASTIC"/>
    <property type="match status" value="1"/>
</dbReference>
<feature type="transmembrane region" description="Helical" evidence="10">
    <location>
        <begin position="70"/>
        <end position="90"/>
    </location>
</feature>
<feature type="transmembrane region" description="Helical" evidence="10">
    <location>
        <begin position="6"/>
        <end position="24"/>
    </location>
</feature>
<dbReference type="FunFam" id="3.40.50.720:FF:000036">
    <property type="entry name" value="Glutathione-regulated potassium-efflux system protein KefB"/>
    <property type="match status" value="1"/>
</dbReference>
<gene>
    <name evidence="12" type="ORF">GGR25_003867</name>
</gene>
<dbReference type="InterPro" id="IPR038770">
    <property type="entry name" value="Na+/solute_symporter_sf"/>
</dbReference>
<evidence type="ECO:0000256" key="3">
    <source>
        <dbReference type="ARBA" id="ARBA00022449"/>
    </source>
</evidence>
<keyword evidence="8" id="KW-0406">Ion transport</keyword>
<feature type="transmembrane region" description="Helical" evidence="10">
    <location>
        <begin position="102"/>
        <end position="123"/>
    </location>
</feature>
<reference evidence="12 13" key="1">
    <citation type="submission" date="2020-08" db="EMBL/GenBank/DDBJ databases">
        <title>Genomic Encyclopedia of Type Strains, Phase IV (KMG-IV): sequencing the most valuable type-strain genomes for metagenomic binning, comparative biology and taxonomic classification.</title>
        <authorList>
            <person name="Goeker M."/>
        </authorList>
    </citation>
    <scope>NUCLEOTIDE SEQUENCE [LARGE SCALE GENOMIC DNA]</scope>
    <source>
        <strain evidence="12 13">DSM 25966</strain>
    </source>
</reference>
<feature type="transmembrane region" description="Helical" evidence="10">
    <location>
        <begin position="336"/>
        <end position="359"/>
    </location>
</feature>
<dbReference type="GO" id="GO:0005886">
    <property type="term" value="C:plasma membrane"/>
    <property type="evidence" value="ECO:0007669"/>
    <property type="project" value="TreeGrafter"/>
</dbReference>
<evidence type="ECO:0000256" key="8">
    <source>
        <dbReference type="ARBA" id="ARBA00023065"/>
    </source>
</evidence>
<keyword evidence="6" id="KW-0630">Potassium</keyword>
<evidence type="ECO:0000256" key="9">
    <source>
        <dbReference type="ARBA" id="ARBA00023136"/>
    </source>
</evidence>
<dbReference type="RefSeq" id="WP_183400471.1">
    <property type="nucleotide sequence ID" value="NZ_JACIDS010000005.1"/>
</dbReference>
<organism evidence="12 13">
    <name type="scientific">Kaistia hirudinis</name>
    <dbReference type="NCBI Taxonomy" id="1293440"/>
    <lineage>
        <taxon>Bacteria</taxon>
        <taxon>Pseudomonadati</taxon>
        <taxon>Pseudomonadota</taxon>
        <taxon>Alphaproteobacteria</taxon>
        <taxon>Hyphomicrobiales</taxon>
        <taxon>Kaistiaceae</taxon>
        <taxon>Kaistia</taxon>
    </lineage>
</organism>
<dbReference type="SUPFAM" id="SSF51735">
    <property type="entry name" value="NAD(P)-binding Rossmann-fold domains"/>
    <property type="match status" value="1"/>
</dbReference>
<dbReference type="PANTHER" id="PTHR46157:SF4">
    <property type="entry name" value="K(+) EFFLUX ANTIPORTER 3, CHLOROPLASTIC"/>
    <property type="match status" value="1"/>
</dbReference>
<evidence type="ECO:0000256" key="5">
    <source>
        <dbReference type="ARBA" id="ARBA00022692"/>
    </source>
</evidence>
<accession>A0A840AUA6</accession>
<comment type="caution">
    <text evidence="12">The sequence shown here is derived from an EMBL/GenBank/DDBJ whole genome shotgun (WGS) entry which is preliminary data.</text>
</comment>
<evidence type="ECO:0000256" key="4">
    <source>
        <dbReference type="ARBA" id="ARBA00022538"/>
    </source>
</evidence>
<dbReference type="Pfam" id="PF00999">
    <property type="entry name" value="Na_H_Exchanger"/>
    <property type="match status" value="1"/>
</dbReference>
<dbReference type="GO" id="GO:0015297">
    <property type="term" value="F:antiporter activity"/>
    <property type="evidence" value="ECO:0007669"/>
    <property type="project" value="UniProtKB-KW"/>
</dbReference>
<dbReference type="GO" id="GO:0012505">
    <property type="term" value="C:endomembrane system"/>
    <property type="evidence" value="ECO:0007669"/>
    <property type="project" value="UniProtKB-SubCell"/>
</dbReference>
<dbReference type="AlphaFoldDB" id="A0A840AUA6"/>
<feature type="transmembrane region" description="Helical" evidence="10">
    <location>
        <begin position="189"/>
        <end position="210"/>
    </location>
</feature>